<name>A0ABT9U8K8_PAEHA</name>
<dbReference type="InterPro" id="IPR012854">
    <property type="entry name" value="Cu_amine_oxidase-like_N"/>
</dbReference>
<dbReference type="SUPFAM" id="SSF55383">
    <property type="entry name" value="Copper amine oxidase, domain N"/>
    <property type="match status" value="1"/>
</dbReference>
<evidence type="ECO:0000259" key="1">
    <source>
        <dbReference type="Pfam" id="PF07833"/>
    </source>
</evidence>
<dbReference type="Gene3D" id="3.30.457.10">
    <property type="entry name" value="Copper amine oxidase-like, N-terminal domain"/>
    <property type="match status" value="1"/>
</dbReference>
<organism evidence="2 3">
    <name type="scientific">Paenibacillus harenae</name>
    <dbReference type="NCBI Taxonomy" id="306543"/>
    <lineage>
        <taxon>Bacteria</taxon>
        <taxon>Bacillati</taxon>
        <taxon>Bacillota</taxon>
        <taxon>Bacilli</taxon>
        <taxon>Bacillales</taxon>
        <taxon>Paenibacillaceae</taxon>
        <taxon>Paenibacillus</taxon>
    </lineage>
</organism>
<reference evidence="2 3" key="1">
    <citation type="submission" date="2023-07" db="EMBL/GenBank/DDBJ databases">
        <title>Sorghum-associated microbial communities from plants grown in Nebraska, USA.</title>
        <authorList>
            <person name="Schachtman D."/>
        </authorList>
    </citation>
    <scope>NUCLEOTIDE SEQUENCE [LARGE SCALE GENOMIC DNA]</scope>
    <source>
        <strain evidence="2 3">CC482</strain>
    </source>
</reference>
<proteinExistence type="predicted"/>
<evidence type="ECO:0000313" key="2">
    <source>
        <dbReference type="EMBL" id="MDQ0115328.1"/>
    </source>
</evidence>
<dbReference type="InterPro" id="IPR036582">
    <property type="entry name" value="Mao_N_sf"/>
</dbReference>
<dbReference type="Pfam" id="PF07833">
    <property type="entry name" value="Cu_amine_oxidN1"/>
    <property type="match status" value="1"/>
</dbReference>
<dbReference type="PROSITE" id="PS51257">
    <property type="entry name" value="PROKAR_LIPOPROTEIN"/>
    <property type="match status" value="1"/>
</dbReference>
<protein>
    <recommendedName>
        <fullName evidence="1">Copper amine oxidase-like N-terminal domain-containing protein</fullName>
    </recommendedName>
</protein>
<feature type="domain" description="Copper amine oxidase-like N-terminal" evidence="1">
    <location>
        <begin position="426"/>
        <end position="518"/>
    </location>
</feature>
<dbReference type="RefSeq" id="WP_307206873.1">
    <property type="nucleotide sequence ID" value="NZ_JAUSSU010000010.1"/>
</dbReference>
<sequence>MIKRLGKPSKLMLLMLALVLVFVAGCQAIGGVDLNAVLKNSLKVTSSESKQTVAFKLELDETAFDDLTDEEIAIYKLLSNIELQLNDVKMEDSSNVSFNGKLVLGGAASIGFSMKMNEKQAIVEIEGAKQPFAFDMTGTVLTELAGISPAAGTPAANDESLTALGHALIDTIGGYAIDNLPNPEKIEVKPTTETINGESTALMQVHTEMDGKAIWAWVKKYVDALVADKAGLEKMIKGVVEVLSSDPDVWETLGTVNPFEESGELDAPTPDELIQQGIDEAVAMLEELQAELKAMETEDPESIDMLLGDNLTVTADVYVDTKLDIRKQAFELSYTLPTEEEEELALFPIKGFTVTSTSELWNVNEAVKADEVIVPETAVELEQLLELNSYRFMKMFKDDSAVYDILKNKLHLNQQSVSFYTDSYYNPPIVVQGGITLVPLRSTADAFSGVITYDPKSKGIQLFDEPTGTTIELKIGSDKVLVNGVSATWSFPVTSVGGTAYVPARSLSNTLKAKLAWSDLFDEKILTIEREV</sequence>
<dbReference type="Proteomes" id="UP001229346">
    <property type="component" value="Unassembled WGS sequence"/>
</dbReference>
<keyword evidence="3" id="KW-1185">Reference proteome</keyword>
<comment type="caution">
    <text evidence="2">The sequence shown here is derived from an EMBL/GenBank/DDBJ whole genome shotgun (WGS) entry which is preliminary data.</text>
</comment>
<accession>A0ABT9U8K8</accession>
<evidence type="ECO:0000313" key="3">
    <source>
        <dbReference type="Proteomes" id="UP001229346"/>
    </source>
</evidence>
<gene>
    <name evidence="2" type="ORF">J2T15_004786</name>
</gene>
<dbReference type="EMBL" id="JAUSSU010000010">
    <property type="protein sequence ID" value="MDQ0115328.1"/>
    <property type="molecule type" value="Genomic_DNA"/>
</dbReference>